<reference evidence="6" key="2">
    <citation type="journal article" date="2021" name="PeerJ">
        <title>Extensive microbial diversity within the chicken gut microbiome revealed by metagenomics and culture.</title>
        <authorList>
            <person name="Gilroy R."/>
            <person name="Ravi A."/>
            <person name="Getino M."/>
            <person name="Pursley I."/>
            <person name="Horton D.L."/>
            <person name="Alikhan N.F."/>
            <person name="Baker D."/>
            <person name="Gharbi K."/>
            <person name="Hall N."/>
            <person name="Watson M."/>
            <person name="Adriaenssens E.M."/>
            <person name="Foster-Nyarko E."/>
            <person name="Jarju S."/>
            <person name="Secka A."/>
            <person name="Antonio M."/>
            <person name="Oren A."/>
            <person name="Chaudhuri R.R."/>
            <person name="La Ragione R."/>
            <person name="Hildebrand F."/>
            <person name="Pallen M.J."/>
        </authorList>
    </citation>
    <scope>NUCLEOTIDE SEQUENCE</scope>
    <source>
        <strain evidence="6">ChiW25-3613</strain>
    </source>
</reference>
<dbReference type="Gene3D" id="3.30.470.20">
    <property type="entry name" value="ATP-grasp fold, B domain"/>
    <property type="match status" value="1"/>
</dbReference>
<evidence type="ECO:0000313" key="7">
    <source>
        <dbReference type="Proteomes" id="UP000824179"/>
    </source>
</evidence>
<evidence type="ECO:0000256" key="1">
    <source>
        <dbReference type="ARBA" id="ARBA00022723"/>
    </source>
</evidence>
<dbReference type="AlphaFoldDB" id="A0A9D1AJ90"/>
<organism evidence="6 7">
    <name type="scientific">Candidatus Coproplasma stercoripullorum</name>
    <dbReference type="NCBI Taxonomy" id="2840751"/>
    <lineage>
        <taxon>Bacteria</taxon>
        <taxon>Bacillati</taxon>
        <taxon>Bacillota</taxon>
        <taxon>Clostridia</taxon>
        <taxon>Eubacteriales</taxon>
        <taxon>Candidatus Coproplasma</taxon>
    </lineage>
</organism>
<evidence type="ECO:0000256" key="2">
    <source>
        <dbReference type="ARBA" id="ARBA00022741"/>
    </source>
</evidence>
<name>A0A9D1AJ90_9FIRM</name>
<accession>A0A9D1AJ90</accession>
<keyword evidence="6" id="KW-0436">Ligase</keyword>
<dbReference type="InterPro" id="IPR013651">
    <property type="entry name" value="ATP-grasp_RimK-type"/>
</dbReference>
<evidence type="ECO:0000313" key="6">
    <source>
        <dbReference type="EMBL" id="HIR40196.1"/>
    </source>
</evidence>
<dbReference type="PROSITE" id="PS50975">
    <property type="entry name" value="ATP_GRASP"/>
    <property type="match status" value="1"/>
</dbReference>
<dbReference type="InterPro" id="IPR011761">
    <property type="entry name" value="ATP-grasp"/>
</dbReference>
<dbReference type="SUPFAM" id="SSF56059">
    <property type="entry name" value="Glutathione synthetase ATP-binding domain-like"/>
    <property type="match status" value="1"/>
</dbReference>
<reference evidence="6" key="1">
    <citation type="submission" date="2020-10" db="EMBL/GenBank/DDBJ databases">
        <authorList>
            <person name="Gilroy R."/>
        </authorList>
    </citation>
    <scope>NUCLEOTIDE SEQUENCE</scope>
    <source>
        <strain evidence="6">ChiW25-3613</strain>
    </source>
</reference>
<dbReference type="PANTHER" id="PTHR21621:SF0">
    <property type="entry name" value="BETA-CITRYLGLUTAMATE SYNTHASE B-RELATED"/>
    <property type="match status" value="1"/>
</dbReference>
<evidence type="ECO:0000256" key="4">
    <source>
        <dbReference type="PROSITE-ProRule" id="PRU00409"/>
    </source>
</evidence>
<evidence type="ECO:0000259" key="5">
    <source>
        <dbReference type="PROSITE" id="PS50975"/>
    </source>
</evidence>
<keyword evidence="1" id="KW-0479">Metal-binding</keyword>
<dbReference type="GO" id="GO:0005737">
    <property type="term" value="C:cytoplasm"/>
    <property type="evidence" value="ECO:0007669"/>
    <property type="project" value="TreeGrafter"/>
</dbReference>
<sequence length="286" mass="31332">MEKVIIVLNAYQRPGAQVEKAKRLKKELENLGAEVEIVRNFRLADVKGGAAISGYRCKCVFLDKDKSAAYLLEKAGCRLFNSARAMELCDDKMLTHAALCGAGINMPKTIYAPLCYYPDVPVPEEFLKGVGESLGYPLVAKLCYGSLGAGVFLIEDFGALCAFESRYKLQAHLFQQFIVPAGTDVRCIVVAGKFLCAMKRTNEGDFRSNIELGGHGEKYEPDDDMIAMCERAAAVLGLDYCGIDVLIGEDGKKYLCEVNSNAFFAEAERVCGVNIAKKFAELIISE</sequence>
<dbReference type="Proteomes" id="UP000824179">
    <property type="component" value="Unassembled WGS sequence"/>
</dbReference>
<dbReference type="NCBIfam" id="TIGR00768">
    <property type="entry name" value="rimK_fam"/>
    <property type="match status" value="1"/>
</dbReference>
<dbReference type="Pfam" id="PF08443">
    <property type="entry name" value="RimK"/>
    <property type="match status" value="1"/>
</dbReference>
<keyword evidence="3 4" id="KW-0067">ATP-binding</keyword>
<dbReference type="GO" id="GO:0016879">
    <property type="term" value="F:ligase activity, forming carbon-nitrogen bonds"/>
    <property type="evidence" value="ECO:0007669"/>
    <property type="project" value="TreeGrafter"/>
</dbReference>
<feature type="domain" description="ATP-grasp" evidence="5">
    <location>
        <begin position="104"/>
        <end position="284"/>
    </location>
</feature>
<dbReference type="InterPro" id="IPR004666">
    <property type="entry name" value="Rp_bS6_RimK/Lys_biosynth_LsyX"/>
</dbReference>
<dbReference type="EMBL" id="DVHB01000130">
    <property type="protein sequence ID" value="HIR40196.1"/>
    <property type="molecule type" value="Genomic_DNA"/>
</dbReference>
<dbReference type="GO" id="GO:0046872">
    <property type="term" value="F:metal ion binding"/>
    <property type="evidence" value="ECO:0007669"/>
    <property type="project" value="UniProtKB-KW"/>
</dbReference>
<dbReference type="Gene3D" id="3.30.1490.20">
    <property type="entry name" value="ATP-grasp fold, A domain"/>
    <property type="match status" value="1"/>
</dbReference>
<protein>
    <submittedName>
        <fullName evidence="6">RimK family alpha-L-glutamate ligase</fullName>
    </submittedName>
</protein>
<dbReference type="InterPro" id="IPR013815">
    <property type="entry name" value="ATP_grasp_subdomain_1"/>
</dbReference>
<dbReference type="GO" id="GO:0005524">
    <property type="term" value="F:ATP binding"/>
    <property type="evidence" value="ECO:0007669"/>
    <property type="project" value="UniProtKB-UniRule"/>
</dbReference>
<proteinExistence type="predicted"/>
<evidence type="ECO:0000256" key="3">
    <source>
        <dbReference type="ARBA" id="ARBA00022840"/>
    </source>
</evidence>
<comment type="caution">
    <text evidence="6">The sequence shown here is derived from an EMBL/GenBank/DDBJ whole genome shotgun (WGS) entry which is preliminary data.</text>
</comment>
<gene>
    <name evidence="6" type="ORF">IAB90_07435</name>
</gene>
<dbReference type="Gene3D" id="3.40.50.20">
    <property type="match status" value="1"/>
</dbReference>
<keyword evidence="2 4" id="KW-0547">Nucleotide-binding</keyword>
<dbReference type="PANTHER" id="PTHR21621">
    <property type="entry name" value="RIBOSOMAL PROTEIN S6 MODIFICATION PROTEIN"/>
    <property type="match status" value="1"/>
</dbReference>